<dbReference type="FunFam" id="2.40.50.100:FF:000010">
    <property type="entry name" value="Acetyltransferase component of pyruvate dehydrogenase complex"/>
    <property type="match status" value="1"/>
</dbReference>
<dbReference type="OrthoDB" id="537444at2759"/>
<feature type="compositionally biased region" description="Basic and acidic residues" evidence="4">
    <location>
        <begin position="115"/>
        <end position="141"/>
    </location>
</feature>
<dbReference type="GO" id="GO:0006086">
    <property type="term" value="P:pyruvate decarboxylation to acetyl-CoA"/>
    <property type="evidence" value="ECO:0007669"/>
    <property type="project" value="InterPro"/>
</dbReference>
<feature type="region of interest" description="Disordered" evidence="4">
    <location>
        <begin position="111"/>
        <end position="151"/>
    </location>
</feature>
<accession>A0A9P6X3T0</accession>
<dbReference type="InterPro" id="IPR011053">
    <property type="entry name" value="Single_hybrid_motif"/>
</dbReference>
<evidence type="ECO:0000256" key="3">
    <source>
        <dbReference type="ARBA" id="ARBA00022946"/>
    </source>
</evidence>
<dbReference type="SUPFAM" id="SSF51230">
    <property type="entry name" value="Single hybrid motif"/>
    <property type="match status" value="1"/>
</dbReference>
<dbReference type="AlphaFoldDB" id="A0A9P6X3T0"/>
<keyword evidence="3" id="KW-0809">Transit peptide</keyword>
<dbReference type="SUPFAM" id="SSF47005">
    <property type="entry name" value="Peripheral subunit-binding domain of 2-oxo acid dehydrogenase complex"/>
    <property type="match status" value="1"/>
</dbReference>
<comment type="caution">
    <text evidence="7">The sequence shown here is derived from an EMBL/GenBank/DDBJ whole genome shotgun (WGS) entry which is preliminary data.</text>
</comment>
<dbReference type="Gene3D" id="2.40.50.100">
    <property type="match status" value="1"/>
</dbReference>
<dbReference type="EMBL" id="JAANQT010001675">
    <property type="protein sequence ID" value="KAG1304301.1"/>
    <property type="molecule type" value="Genomic_DNA"/>
</dbReference>
<dbReference type="InterPro" id="IPR023213">
    <property type="entry name" value="CAT-like_dom_sf"/>
</dbReference>
<evidence type="ECO:0000313" key="7">
    <source>
        <dbReference type="EMBL" id="KAG1304301.1"/>
    </source>
</evidence>
<dbReference type="InterPro" id="IPR000089">
    <property type="entry name" value="Biotin_lipoyl"/>
</dbReference>
<dbReference type="PROSITE" id="PS51826">
    <property type="entry name" value="PSBD"/>
    <property type="match status" value="1"/>
</dbReference>
<evidence type="ECO:0000256" key="1">
    <source>
        <dbReference type="ARBA" id="ARBA00007317"/>
    </source>
</evidence>
<dbReference type="InterPro" id="IPR045257">
    <property type="entry name" value="E2/Pdx1"/>
</dbReference>
<evidence type="ECO:0000259" key="6">
    <source>
        <dbReference type="PROSITE" id="PS51826"/>
    </source>
</evidence>
<evidence type="ECO:0000256" key="4">
    <source>
        <dbReference type="SAM" id="MobiDB-lite"/>
    </source>
</evidence>
<feature type="domain" description="Peripheral subunit-binding (PSBD)" evidence="6">
    <location>
        <begin position="160"/>
        <end position="198"/>
    </location>
</feature>
<dbReference type="PROSITE" id="PS50968">
    <property type="entry name" value="BIOTINYL_LIPOYL"/>
    <property type="match status" value="1"/>
</dbReference>
<evidence type="ECO:0000256" key="2">
    <source>
        <dbReference type="ARBA" id="ARBA00022823"/>
    </source>
</evidence>
<gene>
    <name evidence="7" type="ORF">G6F64_009322</name>
</gene>
<keyword evidence="2" id="KW-0450">Lipoyl</keyword>
<evidence type="ECO:0000313" key="8">
    <source>
        <dbReference type="Proteomes" id="UP000716291"/>
    </source>
</evidence>
<protein>
    <submittedName>
        <fullName evidence="7">Uncharacterized protein</fullName>
    </submittedName>
</protein>
<dbReference type="Proteomes" id="UP000716291">
    <property type="component" value="Unassembled WGS sequence"/>
</dbReference>
<dbReference type="GO" id="GO:0045254">
    <property type="term" value="C:pyruvate dehydrogenase complex"/>
    <property type="evidence" value="ECO:0007669"/>
    <property type="project" value="InterPro"/>
</dbReference>
<dbReference type="GO" id="GO:0004742">
    <property type="term" value="F:dihydrolipoyllysine-residue acetyltransferase activity"/>
    <property type="evidence" value="ECO:0007669"/>
    <property type="project" value="TreeGrafter"/>
</dbReference>
<dbReference type="CDD" id="cd06849">
    <property type="entry name" value="lipoyl_domain"/>
    <property type="match status" value="1"/>
</dbReference>
<dbReference type="Pfam" id="PF00364">
    <property type="entry name" value="Biotin_lipoyl"/>
    <property type="match status" value="1"/>
</dbReference>
<dbReference type="PANTHER" id="PTHR23151:SF82">
    <property type="entry name" value="PYRUVATE DEHYDROGENASE COMPLEX PROTEIN X COMPONENT, MITOCHONDRIAL"/>
    <property type="match status" value="1"/>
</dbReference>
<reference evidence="7" key="1">
    <citation type="journal article" date="2020" name="Microb. Genom.">
        <title>Genetic diversity of clinical and environmental Mucorales isolates obtained from an investigation of mucormycosis cases among solid organ transplant recipients.</title>
        <authorList>
            <person name="Nguyen M.H."/>
            <person name="Kaul D."/>
            <person name="Muto C."/>
            <person name="Cheng S.J."/>
            <person name="Richter R.A."/>
            <person name="Bruno V.M."/>
            <person name="Liu G."/>
            <person name="Beyhan S."/>
            <person name="Sundermann A.J."/>
            <person name="Mounaud S."/>
            <person name="Pasculle A.W."/>
            <person name="Nierman W.C."/>
            <person name="Driscoll E."/>
            <person name="Cumbie R."/>
            <person name="Clancy C.J."/>
            <person name="Dupont C.L."/>
        </authorList>
    </citation>
    <scope>NUCLEOTIDE SEQUENCE</scope>
    <source>
        <strain evidence="7">GL11</strain>
    </source>
</reference>
<sequence length="440" mass="48360">MYRITATLTSKIIKAPALSFHTAAPCSAVTRFNLPAMSPTMTEGTIHKWKKQEGDTFAAGDVLLELETDKAQIDVEAAEDGVLAKIILQEGSKAPVNTLIALIAEEGDDISSVEIPKEEEQPQAAPKEEAKEEKKASEAKKPVVSPISHHDIDTSKLKKPLSPAVLSLVLKYGIKDVGSIKPSGYGGRILKGDVLGHLGLIAPKPAPMPNFTAAPPRDQIVFAKADKPAVKEEEKKVVPPTFISKQIVIDELFSLRDSLNEQHGTHVGVNDFIAKAAERALQDVTAKKMPKKTSDPIIYPTTASSFAENKKYGGGEFKIFHLAEPTYDFITDSHQPSKPYILTVDRTRSVTVEKKKSKDQEMVDLIGYLGGEKKKESSVIRLKTNDTRLDFTKQEKKYKYDVQVKLDGGVPGKILKDTKATAFLDRVEYYVRNPNELVAQ</sequence>
<feature type="domain" description="Lipoyl-binding" evidence="5">
    <location>
        <begin position="29"/>
        <end position="104"/>
    </location>
</feature>
<dbReference type="PANTHER" id="PTHR23151">
    <property type="entry name" value="DIHYDROLIPOAMIDE ACETYL/SUCCINYL-TRANSFERASE-RELATED"/>
    <property type="match status" value="1"/>
</dbReference>
<dbReference type="PROSITE" id="PS00189">
    <property type="entry name" value="LIPOYL"/>
    <property type="match status" value="1"/>
</dbReference>
<proteinExistence type="inferred from homology"/>
<organism evidence="7 8">
    <name type="scientific">Rhizopus oryzae</name>
    <name type="common">Mucormycosis agent</name>
    <name type="synonym">Rhizopus arrhizus var. delemar</name>
    <dbReference type="NCBI Taxonomy" id="64495"/>
    <lineage>
        <taxon>Eukaryota</taxon>
        <taxon>Fungi</taxon>
        <taxon>Fungi incertae sedis</taxon>
        <taxon>Mucoromycota</taxon>
        <taxon>Mucoromycotina</taxon>
        <taxon>Mucoromycetes</taxon>
        <taxon>Mucorales</taxon>
        <taxon>Mucorineae</taxon>
        <taxon>Rhizopodaceae</taxon>
        <taxon>Rhizopus</taxon>
    </lineage>
</organism>
<name>A0A9P6X3T0_RHIOR</name>
<dbReference type="Pfam" id="PF02817">
    <property type="entry name" value="E3_binding"/>
    <property type="match status" value="1"/>
</dbReference>
<dbReference type="InterPro" id="IPR003016">
    <property type="entry name" value="2-oxoA_DH_lipoyl-BS"/>
</dbReference>
<evidence type="ECO:0000259" key="5">
    <source>
        <dbReference type="PROSITE" id="PS50968"/>
    </source>
</evidence>
<dbReference type="InterPro" id="IPR036625">
    <property type="entry name" value="E3-bd_dom_sf"/>
</dbReference>
<dbReference type="Gene3D" id="3.30.559.10">
    <property type="entry name" value="Chloramphenicol acetyltransferase-like domain"/>
    <property type="match status" value="1"/>
</dbReference>
<comment type="similarity">
    <text evidence="1">Belongs to the 2-oxoacid dehydrogenase family.</text>
</comment>
<dbReference type="InterPro" id="IPR004167">
    <property type="entry name" value="PSBD"/>
</dbReference>
<dbReference type="Gene3D" id="4.10.320.10">
    <property type="entry name" value="E3-binding domain"/>
    <property type="match status" value="1"/>
</dbReference>
<keyword evidence="8" id="KW-1185">Reference proteome</keyword>